<proteinExistence type="predicted"/>
<evidence type="ECO:0008006" key="3">
    <source>
        <dbReference type="Google" id="ProtNLM"/>
    </source>
</evidence>
<accession>A0AB72WVX2</accession>
<sequence length="150" mass="17419">MWAHYGSKHHGICLGFDVSDELAMQVSYEPERLRMDIDLTRPHAGLSRETIQRMLLTKFDAWRYENEYRVMAELKDQDANGLYYTDFSESLKLREVILGVRCKITQEEVASWVGDLGNPVEIRKARLAFKKFEVVEQHNQPVMLAGKEAL</sequence>
<gene>
    <name evidence="1" type="ORF">R16034_00019</name>
</gene>
<dbReference type="InterPro" id="IPR021352">
    <property type="entry name" value="DUF2971"/>
</dbReference>
<keyword evidence="2" id="KW-1185">Reference proteome</keyword>
<dbReference type="EMBL" id="CATWHI010000001">
    <property type="protein sequence ID" value="CAJ0734836.1"/>
    <property type="molecule type" value="Genomic_DNA"/>
</dbReference>
<dbReference type="Pfam" id="PF11185">
    <property type="entry name" value="DUF2971"/>
    <property type="match status" value="1"/>
</dbReference>
<comment type="caution">
    <text evidence="1">The sequence shown here is derived from an EMBL/GenBank/DDBJ whole genome shotgun (WGS) entry which is preliminary data.</text>
</comment>
<dbReference type="Proteomes" id="UP001189225">
    <property type="component" value="Unassembled WGS sequence"/>
</dbReference>
<dbReference type="AlphaFoldDB" id="A0AB72WVX2"/>
<organism evidence="1 2">
    <name type="scientific">Ralstonia edaphi</name>
    <dbReference type="NCBI Taxonomy" id="3058599"/>
    <lineage>
        <taxon>Bacteria</taxon>
        <taxon>Pseudomonadati</taxon>
        <taxon>Pseudomonadota</taxon>
        <taxon>Betaproteobacteria</taxon>
        <taxon>Burkholderiales</taxon>
        <taxon>Burkholderiaceae</taxon>
        <taxon>Ralstonia</taxon>
    </lineage>
</organism>
<evidence type="ECO:0000313" key="2">
    <source>
        <dbReference type="Proteomes" id="UP001189225"/>
    </source>
</evidence>
<name>A0AB72WVX2_9RALS</name>
<evidence type="ECO:0000313" key="1">
    <source>
        <dbReference type="EMBL" id="CAJ0734836.1"/>
    </source>
</evidence>
<reference evidence="1 2" key="1">
    <citation type="submission" date="2023-07" db="EMBL/GenBank/DDBJ databases">
        <authorList>
            <person name="Peeters C."/>
        </authorList>
    </citation>
    <scope>NUCLEOTIDE SEQUENCE [LARGE SCALE GENOMIC DNA]</scope>
    <source>
        <strain evidence="1 2">R-16034</strain>
    </source>
</reference>
<protein>
    <recommendedName>
        <fullName evidence="3">DUF2971 domain-containing protein</fullName>
    </recommendedName>
</protein>